<dbReference type="SUPFAM" id="SSF101874">
    <property type="entry name" value="YceI-like"/>
    <property type="match status" value="1"/>
</dbReference>
<dbReference type="AlphaFoldDB" id="A0A1M6RJQ6"/>
<protein>
    <submittedName>
        <fullName evidence="3">Polyisoprenoid-binding protein YceI</fullName>
    </submittedName>
</protein>
<reference evidence="4" key="1">
    <citation type="submission" date="2016-11" db="EMBL/GenBank/DDBJ databases">
        <authorList>
            <person name="Varghese N."/>
            <person name="Submissions S."/>
        </authorList>
    </citation>
    <scope>NUCLEOTIDE SEQUENCE [LARGE SCALE GENOMIC DNA]</scope>
    <source>
        <strain evidence="4">DSM 16219</strain>
    </source>
</reference>
<dbReference type="STRING" id="1121393.SAMN02745216_03278"/>
<dbReference type="RefSeq" id="WP_083611085.1">
    <property type="nucleotide sequence ID" value="NZ_FQZU01000022.1"/>
</dbReference>
<dbReference type="Pfam" id="PF04264">
    <property type="entry name" value="YceI"/>
    <property type="match status" value="1"/>
</dbReference>
<accession>A0A1M6RJQ6</accession>
<proteinExistence type="predicted"/>
<organism evidence="3 4">
    <name type="scientific">Desulfatibacillum alkenivorans DSM 16219</name>
    <dbReference type="NCBI Taxonomy" id="1121393"/>
    <lineage>
        <taxon>Bacteria</taxon>
        <taxon>Pseudomonadati</taxon>
        <taxon>Thermodesulfobacteriota</taxon>
        <taxon>Desulfobacteria</taxon>
        <taxon>Desulfobacterales</taxon>
        <taxon>Desulfatibacillaceae</taxon>
        <taxon>Desulfatibacillum</taxon>
    </lineage>
</organism>
<dbReference type="PANTHER" id="PTHR34406">
    <property type="entry name" value="PROTEIN YCEI"/>
    <property type="match status" value="1"/>
</dbReference>
<evidence type="ECO:0000313" key="3">
    <source>
        <dbReference type="EMBL" id="SHK32646.1"/>
    </source>
</evidence>
<dbReference type="SMART" id="SM00867">
    <property type="entry name" value="YceI"/>
    <property type="match status" value="1"/>
</dbReference>
<keyword evidence="4" id="KW-1185">Reference proteome</keyword>
<gene>
    <name evidence="3" type="ORF">SAMN02745216_03278</name>
</gene>
<dbReference type="PANTHER" id="PTHR34406:SF1">
    <property type="entry name" value="PROTEIN YCEI"/>
    <property type="match status" value="1"/>
</dbReference>
<keyword evidence="1" id="KW-0732">Signal</keyword>
<feature type="signal peptide" evidence="1">
    <location>
        <begin position="1"/>
        <end position="29"/>
    </location>
</feature>
<evidence type="ECO:0000313" key="4">
    <source>
        <dbReference type="Proteomes" id="UP000183994"/>
    </source>
</evidence>
<dbReference type="InterPro" id="IPR036761">
    <property type="entry name" value="TTHA0802/YceI-like_sf"/>
</dbReference>
<evidence type="ECO:0000259" key="2">
    <source>
        <dbReference type="SMART" id="SM00867"/>
    </source>
</evidence>
<name>A0A1M6RJQ6_9BACT</name>
<dbReference type="Gene3D" id="2.40.128.110">
    <property type="entry name" value="Lipid/polyisoprenoid-binding, YceI-like"/>
    <property type="match status" value="1"/>
</dbReference>
<sequence length="199" mass="21799">MKAFTVKSAFFAALIALGLVFIPLQKAQAADVYEVDPVHSSAIFGIEHLGVAMFYGSFNVIEGKIVLDENNPDACSVALTIPVKKVDTRNKMRDDHLKSKDFFKAADYPDMSFKSSRVEKIAEGLYEVQGVFSMAGTARDMTFEVTKTGVGLGMQKEARVGFSAEFMLKRSDFGMVYGLNGLLGDEVKVCLSIEGIKKE</sequence>
<dbReference type="InterPro" id="IPR007372">
    <property type="entry name" value="Lipid/polyisoprenoid-bd_YceI"/>
</dbReference>
<evidence type="ECO:0000256" key="1">
    <source>
        <dbReference type="SAM" id="SignalP"/>
    </source>
</evidence>
<dbReference type="Proteomes" id="UP000183994">
    <property type="component" value="Unassembled WGS sequence"/>
</dbReference>
<dbReference type="OrthoDB" id="9811006at2"/>
<dbReference type="EMBL" id="FQZU01000022">
    <property type="protein sequence ID" value="SHK32646.1"/>
    <property type="molecule type" value="Genomic_DNA"/>
</dbReference>
<feature type="chain" id="PRO_5012070665" evidence="1">
    <location>
        <begin position="30"/>
        <end position="199"/>
    </location>
</feature>
<feature type="domain" description="Lipid/polyisoprenoid-binding YceI-like" evidence="2">
    <location>
        <begin position="32"/>
        <end position="196"/>
    </location>
</feature>